<feature type="chain" id="PRO_5036167440" description="RxLR effector protein" evidence="1">
    <location>
        <begin position="23"/>
        <end position="56"/>
    </location>
</feature>
<evidence type="ECO:0000313" key="5">
    <source>
        <dbReference type="Proteomes" id="UP000429607"/>
    </source>
</evidence>
<keyword evidence="6" id="KW-1185">Reference proteome</keyword>
<feature type="signal peptide" evidence="1">
    <location>
        <begin position="1"/>
        <end position="22"/>
    </location>
</feature>
<accession>A0A6A4E4K6</accession>
<dbReference type="Proteomes" id="UP000429607">
    <property type="component" value="Unassembled WGS sequence"/>
</dbReference>
<dbReference type="EMBL" id="QXFV01002026">
    <property type="protein sequence ID" value="KAE8994087.1"/>
    <property type="molecule type" value="Genomic_DNA"/>
</dbReference>
<evidence type="ECO:0000313" key="4">
    <source>
        <dbReference type="EMBL" id="KAE9313281.1"/>
    </source>
</evidence>
<protein>
    <recommendedName>
        <fullName evidence="8">RxLR effector protein</fullName>
    </recommendedName>
</protein>
<evidence type="ECO:0008006" key="8">
    <source>
        <dbReference type="Google" id="ProtNLM"/>
    </source>
</evidence>
<reference evidence="4 6" key="1">
    <citation type="submission" date="2018-08" db="EMBL/GenBank/DDBJ databases">
        <title>Genomic investigation of the strawberry pathogen Phytophthora fragariae indicates pathogenicity is determined by transcriptional variation in three key races.</title>
        <authorList>
            <person name="Adams T.M."/>
            <person name="Armitage A.D."/>
            <person name="Sobczyk M.K."/>
            <person name="Bates H.J."/>
            <person name="Dunwell J.M."/>
            <person name="Nellist C.F."/>
            <person name="Harrison R.J."/>
        </authorList>
    </citation>
    <scope>NUCLEOTIDE SEQUENCE [LARGE SCALE GENOMIC DNA]</scope>
    <source>
        <strain evidence="3 5">SCRP249</strain>
        <strain evidence="2 7">SCRP324</strain>
        <strain evidence="4 6">SCRP333</strain>
    </source>
</reference>
<evidence type="ECO:0000313" key="6">
    <source>
        <dbReference type="Proteomes" id="UP000434957"/>
    </source>
</evidence>
<dbReference type="Proteomes" id="UP000434957">
    <property type="component" value="Unassembled WGS sequence"/>
</dbReference>
<comment type="caution">
    <text evidence="4">The sequence shown here is derived from an EMBL/GenBank/DDBJ whole genome shotgun (WGS) entry which is preliminary data.</text>
</comment>
<evidence type="ECO:0000256" key="1">
    <source>
        <dbReference type="SAM" id="SignalP"/>
    </source>
</evidence>
<evidence type="ECO:0000313" key="2">
    <source>
        <dbReference type="EMBL" id="KAE8990949.1"/>
    </source>
</evidence>
<name>A0A6A4E4K6_9STRA</name>
<dbReference type="EMBL" id="QXFT01001656">
    <property type="protein sequence ID" value="KAE9313281.1"/>
    <property type="molecule type" value="Genomic_DNA"/>
</dbReference>
<dbReference type="EMBL" id="QXFU01002067">
    <property type="protein sequence ID" value="KAE8990949.1"/>
    <property type="molecule type" value="Genomic_DNA"/>
</dbReference>
<organism evidence="4 6">
    <name type="scientific">Phytophthora rubi</name>
    <dbReference type="NCBI Taxonomy" id="129364"/>
    <lineage>
        <taxon>Eukaryota</taxon>
        <taxon>Sar</taxon>
        <taxon>Stramenopiles</taxon>
        <taxon>Oomycota</taxon>
        <taxon>Peronosporomycetes</taxon>
        <taxon>Peronosporales</taxon>
        <taxon>Peronosporaceae</taxon>
        <taxon>Phytophthora</taxon>
    </lineage>
</organism>
<dbReference type="Proteomes" id="UP000435112">
    <property type="component" value="Unassembled WGS sequence"/>
</dbReference>
<gene>
    <name evidence="3" type="ORF">PR001_g20491</name>
    <name evidence="2" type="ORF">PR002_g20999</name>
    <name evidence="4" type="ORF">PR003_g19537</name>
</gene>
<keyword evidence="1" id="KW-0732">Signal</keyword>
<dbReference type="AlphaFoldDB" id="A0A6A4E4K6"/>
<proteinExistence type="predicted"/>
<evidence type="ECO:0000313" key="7">
    <source>
        <dbReference type="Proteomes" id="UP000435112"/>
    </source>
</evidence>
<sequence>MFPLHFQLGLCLLGLMPPRCDAARVPGSSGCSAALSNSSRLTFHSTTSQTLQPVTL</sequence>
<evidence type="ECO:0000313" key="3">
    <source>
        <dbReference type="EMBL" id="KAE8994087.1"/>
    </source>
</evidence>